<dbReference type="SMART" id="SM00353">
    <property type="entry name" value="HLH"/>
    <property type="match status" value="1"/>
</dbReference>
<dbReference type="Proteomes" id="UP000663131">
    <property type="component" value="Chromosome 9"/>
</dbReference>
<feature type="compositionally biased region" description="Polar residues" evidence="5">
    <location>
        <begin position="102"/>
        <end position="117"/>
    </location>
</feature>
<dbReference type="Pfam" id="PF00010">
    <property type="entry name" value="HLH"/>
    <property type="match status" value="1"/>
</dbReference>
<feature type="compositionally biased region" description="Polar residues" evidence="5">
    <location>
        <begin position="203"/>
        <end position="219"/>
    </location>
</feature>
<evidence type="ECO:0000256" key="4">
    <source>
        <dbReference type="ARBA" id="ARBA00023242"/>
    </source>
</evidence>
<feature type="region of interest" description="Disordered" evidence="5">
    <location>
        <begin position="13"/>
        <end position="42"/>
    </location>
</feature>
<dbReference type="InterPro" id="IPR036638">
    <property type="entry name" value="HLH_DNA-bd_sf"/>
</dbReference>
<feature type="region of interest" description="Disordered" evidence="5">
    <location>
        <begin position="164"/>
        <end position="219"/>
    </location>
</feature>
<keyword evidence="3" id="KW-0804">Transcription</keyword>
<dbReference type="GO" id="GO:0046983">
    <property type="term" value="F:protein dimerization activity"/>
    <property type="evidence" value="ECO:0007669"/>
    <property type="project" value="InterPro"/>
</dbReference>
<reference evidence="7" key="2">
    <citation type="journal article" name="BMC Genomics">
        <title>New genome assemblies reveal patterns of domestication and adaptation across Brettanomyces (Dekkera) species.</title>
        <authorList>
            <person name="Roach M.J."/>
            <person name="Borneman A.R."/>
        </authorList>
    </citation>
    <scope>NUCLEOTIDE SEQUENCE</scope>
    <source>
        <strain evidence="7">UCD 2041</strain>
    </source>
</reference>
<organism evidence="7 8">
    <name type="scientific">Dekkera bruxellensis</name>
    <name type="common">Brettanomyces custersii</name>
    <dbReference type="NCBI Taxonomy" id="5007"/>
    <lineage>
        <taxon>Eukaryota</taxon>
        <taxon>Fungi</taxon>
        <taxon>Dikarya</taxon>
        <taxon>Ascomycota</taxon>
        <taxon>Saccharomycotina</taxon>
        <taxon>Pichiomycetes</taxon>
        <taxon>Pichiales</taxon>
        <taxon>Pichiaceae</taxon>
        <taxon>Brettanomyces</taxon>
    </lineage>
</organism>
<keyword evidence="2" id="KW-0805">Transcription regulation</keyword>
<dbReference type="Gene3D" id="4.10.280.10">
    <property type="entry name" value="Helix-loop-helix DNA-binding domain"/>
    <property type="match status" value="1"/>
</dbReference>
<feature type="region of interest" description="Disordered" evidence="5">
    <location>
        <begin position="69"/>
        <end position="139"/>
    </location>
</feature>
<feature type="compositionally biased region" description="Polar residues" evidence="5">
    <location>
        <begin position="69"/>
        <end position="81"/>
    </location>
</feature>
<comment type="subcellular location">
    <subcellularLocation>
        <location evidence="1">Nucleus</location>
    </subcellularLocation>
</comment>
<sequence>MDSVEALENLIGQVGAERGDPSHFSNNGNNSHNNGGNDNYLHAANMGQSEMSFSSMNGASFDANSMNTDFLLQNNNKPGNGTNSTDTSSNQANSANNFFRGTYNTNSSDNFNTQDSSLGLPGGFHNNPDSNSNNVSTSGGFNGVPNLKVDDFLRWNNANGHSNSLSLNLDDENSVSSPHPPESVGGPSSQYFSPRPSGLPSPGMNQRSGSTSNQLGKSYTSQLGSSLASSAYDSLLDSPYGSFQGSFNDSYLKSPPLESTSLNNFGSPASFSSHMNSKKLLSKEGKINRRRELHNAVERRRRDLIKEKIRELGTLIPPMLLLDGQKRRQTTKKESRANKSTILSKSVVYIENLQLVMKMQEERRHMLVSRIATLSGSGGNGSPQSVAQPQMQPADSGINAISESPLENTDVDNSNTNMGDRDADTFGFTPIHTPYSNVTSPFVTNGDTPLGLDKQASPVQVNGLAGGAGGSGKMVANHIDGKDDGTGYSDAYLNEFLTTTPSENTPNFTGSPVDLSFGGLGG</sequence>
<gene>
    <name evidence="7" type="ORF">BRETT_002401</name>
</gene>
<dbReference type="GeneID" id="64574325"/>
<dbReference type="InterPro" id="IPR011598">
    <property type="entry name" value="bHLH_dom"/>
</dbReference>
<dbReference type="PANTHER" id="PTHR46117">
    <property type="entry name" value="FI24210P1"/>
    <property type="match status" value="1"/>
</dbReference>
<reference evidence="7" key="1">
    <citation type="submission" date="2020-10" db="EMBL/GenBank/DDBJ databases">
        <authorList>
            <person name="Palmer J.M."/>
        </authorList>
    </citation>
    <scope>NUCLEOTIDE SEQUENCE</scope>
    <source>
        <strain evidence="7">UCD 2041</strain>
    </source>
</reference>
<protein>
    <recommendedName>
        <fullName evidence="6">BHLH domain-containing protein</fullName>
    </recommendedName>
</protein>
<keyword evidence="4" id="KW-0539">Nucleus</keyword>
<evidence type="ECO:0000313" key="7">
    <source>
        <dbReference type="EMBL" id="QOU22229.1"/>
    </source>
</evidence>
<feature type="domain" description="BHLH" evidence="6">
    <location>
        <begin position="289"/>
        <end position="353"/>
    </location>
</feature>
<dbReference type="GO" id="GO:0000978">
    <property type="term" value="F:RNA polymerase II cis-regulatory region sequence-specific DNA binding"/>
    <property type="evidence" value="ECO:0007669"/>
    <property type="project" value="TreeGrafter"/>
</dbReference>
<evidence type="ECO:0000256" key="5">
    <source>
        <dbReference type="SAM" id="MobiDB-lite"/>
    </source>
</evidence>
<dbReference type="PANTHER" id="PTHR46117:SF3">
    <property type="entry name" value="FI24210P1"/>
    <property type="match status" value="1"/>
</dbReference>
<dbReference type="EMBL" id="CP063137">
    <property type="protein sequence ID" value="QOU22229.1"/>
    <property type="molecule type" value="Genomic_DNA"/>
</dbReference>
<dbReference type="SUPFAM" id="SSF47459">
    <property type="entry name" value="HLH, helix-loop-helix DNA-binding domain"/>
    <property type="match status" value="1"/>
</dbReference>
<feature type="compositionally biased region" description="Low complexity" evidence="5">
    <location>
        <begin position="82"/>
        <end position="97"/>
    </location>
</feature>
<dbReference type="KEGG" id="bbrx:BRETT_002401"/>
<dbReference type="RefSeq" id="XP_041138722.1">
    <property type="nucleotide sequence ID" value="XM_041280931.1"/>
</dbReference>
<evidence type="ECO:0000259" key="6">
    <source>
        <dbReference type="PROSITE" id="PS50888"/>
    </source>
</evidence>
<dbReference type="AlphaFoldDB" id="A0A871R8N0"/>
<feature type="compositionally biased region" description="Low complexity" evidence="5">
    <location>
        <begin position="22"/>
        <end position="39"/>
    </location>
</feature>
<feature type="region of interest" description="Disordered" evidence="5">
    <location>
        <begin position="503"/>
        <end position="522"/>
    </location>
</feature>
<dbReference type="InterPro" id="IPR051732">
    <property type="entry name" value="USF"/>
</dbReference>
<evidence type="ECO:0000313" key="8">
    <source>
        <dbReference type="Proteomes" id="UP000663131"/>
    </source>
</evidence>
<evidence type="ECO:0000256" key="3">
    <source>
        <dbReference type="ARBA" id="ARBA00023163"/>
    </source>
</evidence>
<dbReference type="PROSITE" id="PS50888">
    <property type="entry name" value="BHLH"/>
    <property type="match status" value="1"/>
</dbReference>
<dbReference type="GO" id="GO:0000981">
    <property type="term" value="F:DNA-binding transcription factor activity, RNA polymerase II-specific"/>
    <property type="evidence" value="ECO:0007669"/>
    <property type="project" value="TreeGrafter"/>
</dbReference>
<accession>A0A871R8N0</accession>
<dbReference type="GO" id="GO:0005634">
    <property type="term" value="C:nucleus"/>
    <property type="evidence" value="ECO:0007669"/>
    <property type="project" value="UniProtKB-SubCell"/>
</dbReference>
<evidence type="ECO:0000256" key="2">
    <source>
        <dbReference type="ARBA" id="ARBA00023015"/>
    </source>
</evidence>
<feature type="compositionally biased region" description="Polar residues" evidence="5">
    <location>
        <begin position="127"/>
        <end position="139"/>
    </location>
</feature>
<name>A0A871R8N0_DEKBR</name>
<dbReference type="CDD" id="cd11387">
    <property type="entry name" value="bHLHzip_USF_MITF"/>
    <property type="match status" value="1"/>
</dbReference>
<evidence type="ECO:0000256" key="1">
    <source>
        <dbReference type="ARBA" id="ARBA00004123"/>
    </source>
</evidence>
<dbReference type="OrthoDB" id="690068at2759"/>
<proteinExistence type="predicted"/>